<evidence type="ECO:0000313" key="15">
    <source>
        <dbReference type="EMBL" id="OGZ02028.1"/>
    </source>
</evidence>
<dbReference type="Gene3D" id="3.90.1390.10">
    <property type="entry name" value="b-12 dependent (class ii) ribonucleotide reductase, chain A, domain 3"/>
    <property type="match status" value="1"/>
</dbReference>
<dbReference type="InterPro" id="IPR054158">
    <property type="entry name" value="RNR-II_ins_dom"/>
</dbReference>
<dbReference type="PANTHER" id="PTHR43371">
    <property type="entry name" value="VITAMIN B12-DEPENDENT RIBONUCLEOTIDE REDUCTASE"/>
    <property type="match status" value="1"/>
</dbReference>
<keyword evidence="5" id="KW-0235">DNA replication</keyword>
<evidence type="ECO:0000256" key="6">
    <source>
        <dbReference type="ARBA" id="ARBA00022741"/>
    </source>
</evidence>
<comment type="similarity">
    <text evidence="2">Belongs to the class II ribonucleoside-triphosphate reductase family.</text>
</comment>
<comment type="catalytic activity">
    <reaction evidence="12">
        <text>a 2'-deoxyribonucleoside 5'-triphosphate + [thioredoxin]-disulfide + H2O = a ribonucleoside 5'-triphosphate + [thioredoxin]-dithiol</text>
        <dbReference type="Rhea" id="RHEA:12701"/>
        <dbReference type="Rhea" id="RHEA-COMP:10698"/>
        <dbReference type="Rhea" id="RHEA-COMP:10700"/>
        <dbReference type="ChEBI" id="CHEBI:15377"/>
        <dbReference type="ChEBI" id="CHEBI:29950"/>
        <dbReference type="ChEBI" id="CHEBI:50058"/>
        <dbReference type="ChEBI" id="CHEBI:61557"/>
        <dbReference type="ChEBI" id="CHEBI:61560"/>
        <dbReference type="EC" id="1.17.4.2"/>
    </reaction>
</comment>
<keyword evidence="6 13" id="KW-0547">Nucleotide-binding</keyword>
<evidence type="ECO:0000259" key="14">
    <source>
        <dbReference type="PROSITE" id="PS51161"/>
    </source>
</evidence>
<dbReference type="Pfam" id="PF21995">
    <property type="entry name" value="RNR-II_ins_dom"/>
    <property type="match status" value="1"/>
</dbReference>
<evidence type="ECO:0000256" key="10">
    <source>
        <dbReference type="ARBA" id="ARBA00023284"/>
    </source>
</evidence>
<dbReference type="Pfam" id="PF03477">
    <property type="entry name" value="ATP-cone"/>
    <property type="match status" value="1"/>
</dbReference>
<name>A0A1G2CNM0_9BACT</name>
<dbReference type="GO" id="GO:0006260">
    <property type="term" value="P:DNA replication"/>
    <property type="evidence" value="ECO:0007669"/>
    <property type="project" value="UniProtKB-KW"/>
</dbReference>
<dbReference type="PROSITE" id="PS51161">
    <property type="entry name" value="ATP_CONE"/>
    <property type="match status" value="1"/>
</dbReference>
<dbReference type="GO" id="GO:0008998">
    <property type="term" value="F:ribonucleoside-triphosphate reductase (thioredoxin) activity"/>
    <property type="evidence" value="ECO:0007669"/>
    <property type="project" value="UniProtKB-EC"/>
</dbReference>
<dbReference type="EC" id="1.17.4.2" evidence="3"/>
<evidence type="ECO:0000256" key="8">
    <source>
        <dbReference type="ARBA" id="ARBA00023002"/>
    </source>
</evidence>
<dbReference type="InterPro" id="IPR050862">
    <property type="entry name" value="RdRp_reductase_class-2"/>
</dbReference>
<evidence type="ECO:0000256" key="9">
    <source>
        <dbReference type="ARBA" id="ARBA00023157"/>
    </source>
</evidence>
<dbReference type="SUPFAM" id="SSF51998">
    <property type="entry name" value="PFL-like glycyl radical enzymes"/>
    <property type="match status" value="1"/>
</dbReference>
<dbReference type="GO" id="GO:0004748">
    <property type="term" value="F:ribonucleoside-diphosphate reductase activity, thioredoxin disulfide as acceptor"/>
    <property type="evidence" value="ECO:0007669"/>
    <property type="project" value="TreeGrafter"/>
</dbReference>
<comment type="caution">
    <text evidence="15">The sequence shown here is derived from an EMBL/GenBank/DDBJ whole genome shotgun (WGS) entry which is preliminary data.</text>
</comment>
<feature type="domain" description="ATP-cone" evidence="14">
    <location>
        <begin position="9"/>
        <end position="103"/>
    </location>
</feature>
<sequence length="762" mass="85931">METQSQMFKEIKKRDGRLVPFDASRITNAIMHAMQAAQEGDPEKDAERVSGEVVRTLLKKFHTSYTPGIEEIQDVVETSLITMNFPKTAKAYILYRNERAKTRAERRDVPHEVHALAEESKKYFRNPLGEFVYYRTYSRWIDSAGRRETWIETVDRYMDFMRENLEEKLTPEEYGDVRQAILNQEAMPSMRLLQFAGTAARTANVSAYNCSFIAPSCLQDFGEIVYISMCGTGVGFSVESQNVQSLPQIKRQTGKKLPTYVIPDSKEGWADSLVFGMQTWFDGNDVEFDYSELRPAGARLKTMGGKSSGPDPLRALLGFAREKILKRQGRRLTNLDAHDIICKIGEIVVAGGVRRSALISLSDLDDMEMRDAKKGQFYMTEPQRSLANNSAVYVQKPSNVEFMEEWTALMKSGSGERGIFNRGGLADTLPRRRIEKLEGNIGNLGTNPCGEIILQSKQFCNLSEIIARSDDTEGSLMRKIKVAAILGTYQSTLTDFKYLSKEWKEHCDAERLLGVSITGQWDCPAVRNAGVLKRLRDESIRVNQEYAKRFGINPSTCITCTKPSGNLSQTVDCASGMHARHAPYYIRRVRIAHTDALFKMLKDQGVPYHPEVGQAMDTATTFVIDFPVKSPEGAIFKNDLTAIQQLEYWKLVKENFTEHNPSVTISVGEDEWIAVANWLYENWKIIGGLSFLPRSDYVYQLAPYEEIAAEKYAELIKAFSGLDFSMIMAYEKEDETAVAKELACAGGVCEIEEAPQTTTMVS</sequence>
<evidence type="ECO:0000256" key="12">
    <source>
        <dbReference type="ARBA" id="ARBA00048987"/>
    </source>
</evidence>
<evidence type="ECO:0000256" key="2">
    <source>
        <dbReference type="ARBA" id="ARBA00005654"/>
    </source>
</evidence>
<evidence type="ECO:0000256" key="4">
    <source>
        <dbReference type="ARBA" id="ARBA00022628"/>
    </source>
</evidence>
<keyword evidence="7 13" id="KW-0067">ATP-binding</keyword>
<keyword evidence="8" id="KW-0560">Oxidoreductase</keyword>
<keyword evidence="9" id="KW-1015">Disulfide bond</keyword>
<keyword evidence="10" id="KW-0676">Redox-active center</keyword>
<comment type="cofactor">
    <cofactor evidence="1">
        <name>adenosylcob(III)alamin</name>
        <dbReference type="ChEBI" id="CHEBI:18408"/>
    </cofactor>
</comment>
<dbReference type="Gene3D" id="3.20.70.20">
    <property type="match status" value="2"/>
</dbReference>
<evidence type="ECO:0000313" key="16">
    <source>
        <dbReference type="Proteomes" id="UP000178348"/>
    </source>
</evidence>
<keyword evidence="4" id="KW-0846">Cobalamin</keyword>
<dbReference type="Pfam" id="PF17975">
    <property type="entry name" value="RNR_Alpha"/>
    <property type="match status" value="1"/>
</dbReference>
<evidence type="ECO:0000256" key="13">
    <source>
        <dbReference type="PROSITE-ProRule" id="PRU00492"/>
    </source>
</evidence>
<evidence type="ECO:0000256" key="11">
    <source>
        <dbReference type="ARBA" id="ARBA00023285"/>
    </source>
</evidence>
<dbReference type="GO" id="GO:0031419">
    <property type="term" value="F:cobalamin binding"/>
    <property type="evidence" value="ECO:0007669"/>
    <property type="project" value="UniProtKB-KW"/>
</dbReference>
<accession>A0A1G2CNM0</accession>
<dbReference type="Proteomes" id="UP000178348">
    <property type="component" value="Unassembled WGS sequence"/>
</dbReference>
<evidence type="ECO:0000256" key="1">
    <source>
        <dbReference type="ARBA" id="ARBA00001922"/>
    </source>
</evidence>
<dbReference type="EMBL" id="MHLB01000024">
    <property type="protein sequence ID" value="OGZ02028.1"/>
    <property type="molecule type" value="Genomic_DNA"/>
</dbReference>
<dbReference type="GO" id="GO:0005524">
    <property type="term" value="F:ATP binding"/>
    <property type="evidence" value="ECO:0007669"/>
    <property type="project" value="UniProtKB-UniRule"/>
</dbReference>
<dbReference type="InterPro" id="IPR040763">
    <property type="entry name" value="RNR_alpha_hel"/>
</dbReference>
<evidence type="ECO:0000256" key="5">
    <source>
        <dbReference type="ARBA" id="ARBA00022705"/>
    </source>
</evidence>
<evidence type="ECO:0000256" key="7">
    <source>
        <dbReference type="ARBA" id="ARBA00022840"/>
    </source>
</evidence>
<organism evidence="15 16">
    <name type="scientific">Candidatus Liptonbacteria bacterium RIFCSPLOWO2_01_FULL_53_13</name>
    <dbReference type="NCBI Taxonomy" id="1798651"/>
    <lineage>
        <taxon>Bacteria</taxon>
        <taxon>Candidatus Liptoniibacteriota</taxon>
    </lineage>
</organism>
<dbReference type="InterPro" id="IPR005144">
    <property type="entry name" value="ATP-cone_dom"/>
</dbReference>
<dbReference type="PANTHER" id="PTHR43371:SF1">
    <property type="entry name" value="RIBONUCLEOSIDE-DIPHOSPHATE REDUCTASE"/>
    <property type="match status" value="1"/>
</dbReference>
<dbReference type="AlphaFoldDB" id="A0A1G2CNM0"/>
<gene>
    <name evidence="15" type="ORF">A2946_03765</name>
</gene>
<proteinExistence type="inferred from homology"/>
<evidence type="ECO:0000256" key="3">
    <source>
        <dbReference type="ARBA" id="ARBA00012275"/>
    </source>
</evidence>
<reference evidence="15 16" key="1">
    <citation type="journal article" date="2016" name="Nat. Commun.">
        <title>Thousands of microbial genomes shed light on interconnected biogeochemical processes in an aquifer system.</title>
        <authorList>
            <person name="Anantharaman K."/>
            <person name="Brown C.T."/>
            <person name="Hug L.A."/>
            <person name="Sharon I."/>
            <person name="Castelle C.J."/>
            <person name="Probst A.J."/>
            <person name="Thomas B.C."/>
            <person name="Singh A."/>
            <person name="Wilkins M.J."/>
            <person name="Karaoz U."/>
            <person name="Brodie E.L."/>
            <person name="Williams K.H."/>
            <person name="Hubbard S.S."/>
            <person name="Banfield J.F."/>
        </authorList>
    </citation>
    <scope>NUCLEOTIDE SEQUENCE [LARGE SCALE GENOMIC DNA]</scope>
</reference>
<protein>
    <recommendedName>
        <fullName evidence="3">ribonucleoside-triphosphate reductase (thioredoxin)</fullName>
        <ecNumber evidence="3">1.17.4.2</ecNumber>
    </recommendedName>
</protein>
<keyword evidence="11" id="KW-0170">Cobalt</keyword>